<keyword evidence="3" id="KW-1185">Reference proteome</keyword>
<comment type="caution">
    <text evidence="2">The sequence shown here is derived from an EMBL/GenBank/DDBJ whole genome shotgun (WGS) entry which is preliminary data.</text>
</comment>
<organism evidence="2 3">
    <name type="scientific">Ficus carica</name>
    <name type="common">Common fig</name>
    <dbReference type="NCBI Taxonomy" id="3494"/>
    <lineage>
        <taxon>Eukaryota</taxon>
        <taxon>Viridiplantae</taxon>
        <taxon>Streptophyta</taxon>
        <taxon>Embryophyta</taxon>
        <taxon>Tracheophyta</taxon>
        <taxon>Spermatophyta</taxon>
        <taxon>Magnoliopsida</taxon>
        <taxon>eudicotyledons</taxon>
        <taxon>Gunneridae</taxon>
        <taxon>Pentapetalae</taxon>
        <taxon>rosids</taxon>
        <taxon>fabids</taxon>
        <taxon>Rosales</taxon>
        <taxon>Moraceae</taxon>
        <taxon>Ficeae</taxon>
        <taxon>Ficus</taxon>
    </lineage>
</organism>
<feature type="region of interest" description="Disordered" evidence="1">
    <location>
        <begin position="149"/>
        <end position="181"/>
    </location>
</feature>
<dbReference type="Proteomes" id="UP001187192">
    <property type="component" value="Unassembled WGS sequence"/>
</dbReference>
<feature type="region of interest" description="Disordered" evidence="1">
    <location>
        <begin position="44"/>
        <end position="66"/>
    </location>
</feature>
<feature type="region of interest" description="Disordered" evidence="1">
    <location>
        <begin position="85"/>
        <end position="115"/>
    </location>
</feature>
<sequence>MTEITEWFCKNHCLKWVKNTERSKLSENRRKIFKYDNSLKHCHPPSPFSPSHPHDGFSSLSPPPPLSPPSNCVALPSLSFSYQHCPLSPTRPSPSPFSPSPAAAAALSSQQGRLETRRDYFAYEKSKDGSRPEPRPIARMDMQLAGVVSNRGDGSIARRHFEERARTRSGSRRPDPTLSNR</sequence>
<feature type="compositionally biased region" description="Low complexity" evidence="1">
    <location>
        <begin position="100"/>
        <end position="109"/>
    </location>
</feature>
<feature type="compositionally biased region" description="Pro residues" evidence="1">
    <location>
        <begin position="89"/>
        <end position="99"/>
    </location>
</feature>
<evidence type="ECO:0000313" key="3">
    <source>
        <dbReference type="Proteomes" id="UP001187192"/>
    </source>
</evidence>
<dbReference type="EMBL" id="BTGU01005827">
    <property type="protein sequence ID" value="GMN30818.1"/>
    <property type="molecule type" value="Genomic_DNA"/>
</dbReference>
<proteinExistence type="predicted"/>
<dbReference type="AlphaFoldDB" id="A0AA88CQJ4"/>
<name>A0AA88CQJ4_FICCA</name>
<evidence type="ECO:0000256" key="1">
    <source>
        <dbReference type="SAM" id="MobiDB-lite"/>
    </source>
</evidence>
<evidence type="ECO:0000313" key="2">
    <source>
        <dbReference type="EMBL" id="GMN30818.1"/>
    </source>
</evidence>
<gene>
    <name evidence="2" type="ORF">TIFTF001_048043</name>
</gene>
<accession>A0AA88CQJ4</accession>
<protein>
    <submittedName>
        <fullName evidence="2">Uncharacterized protein</fullName>
    </submittedName>
</protein>
<reference evidence="2" key="1">
    <citation type="submission" date="2023-07" db="EMBL/GenBank/DDBJ databases">
        <title>draft genome sequence of fig (Ficus carica).</title>
        <authorList>
            <person name="Takahashi T."/>
            <person name="Nishimura K."/>
        </authorList>
    </citation>
    <scope>NUCLEOTIDE SEQUENCE</scope>
</reference>